<name>A0AAN8WIP5_9MAGN</name>
<dbReference type="AlphaFoldDB" id="A0AAN8WIP5"/>
<evidence type="ECO:0000313" key="9">
    <source>
        <dbReference type="Proteomes" id="UP001370490"/>
    </source>
</evidence>
<dbReference type="GO" id="GO:0005789">
    <property type="term" value="C:endoplasmic reticulum membrane"/>
    <property type="evidence" value="ECO:0007669"/>
    <property type="project" value="TreeGrafter"/>
</dbReference>
<comment type="subcellular location">
    <subcellularLocation>
        <location evidence="1">Endomembrane system</location>
        <topology evidence="1">Multi-pass membrane protein</topology>
    </subcellularLocation>
    <subcellularLocation>
        <location evidence="7">Golgi apparatus membrane</location>
        <topology evidence="7">Multi-pass membrane protein</topology>
    </subcellularLocation>
</comment>
<feature type="chain" id="PRO_5042661198" description="Post-GPI attachment to proteins factor 3" evidence="7">
    <location>
        <begin position="19"/>
        <end position="162"/>
    </location>
</feature>
<protein>
    <recommendedName>
        <fullName evidence="7">Post-GPI attachment to proteins factor 3</fullName>
    </recommendedName>
</protein>
<accession>A0AAN8WIP5</accession>
<evidence type="ECO:0000256" key="6">
    <source>
        <dbReference type="ARBA" id="ARBA00023136"/>
    </source>
</evidence>
<evidence type="ECO:0000256" key="5">
    <source>
        <dbReference type="ARBA" id="ARBA00022989"/>
    </source>
</evidence>
<dbReference type="PANTHER" id="PTHR13148:SF0">
    <property type="entry name" value="POST-GPI ATTACHMENT TO PROTEINS FACTOR 3"/>
    <property type="match status" value="1"/>
</dbReference>
<dbReference type="GO" id="GO:0006506">
    <property type="term" value="P:GPI anchor biosynthetic process"/>
    <property type="evidence" value="ECO:0007669"/>
    <property type="project" value="UniProtKB-KW"/>
</dbReference>
<dbReference type="Proteomes" id="UP001370490">
    <property type="component" value="Unassembled WGS sequence"/>
</dbReference>
<keyword evidence="6 7" id="KW-0472">Membrane</keyword>
<dbReference type="GO" id="GO:0016788">
    <property type="term" value="F:hydrolase activity, acting on ester bonds"/>
    <property type="evidence" value="ECO:0007669"/>
    <property type="project" value="TreeGrafter"/>
</dbReference>
<comment type="function">
    <text evidence="7">Involved in the lipid remodeling steps of GPI-anchor maturation.</text>
</comment>
<evidence type="ECO:0000256" key="7">
    <source>
        <dbReference type="RuleBase" id="RU365066"/>
    </source>
</evidence>
<evidence type="ECO:0000256" key="2">
    <source>
        <dbReference type="ARBA" id="ARBA00022502"/>
    </source>
</evidence>
<evidence type="ECO:0000256" key="1">
    <source>
        <dbReference type="ARBA" id="ARBA00004127"/>
    </source>
</evidence>
<feature type="transmembrane region" description="Helical" evidence="7">
    <location>
        <begin position="34"/>
        <end position="55"/>
    </location>
</feature>
<dbReference type="Pfam" id="PF04080">
    <property type="entry name" value="Per1"/>
    <property type="match status" value="1"/>
</dbReference>
<comment type="similarity">
    <text evidence="7">Belongs to the PGAP3 family.</text>
</comment>
<dbReference type="GO" id="GO:0000139">
    <property type="term" value="C:Golgi membrane"/>
    <property type="evidence" value="ECO:0007669"/>
    <property type="project" value="UniProtKB-SubCell"/>
</dbReference>
<reference evidence="8 9" key="1">
    <citation type="submission" date="2023-12" db="EMBL/GenBank/DDBJ databases">
        <title>A high-quality genome assembly for Dillenia turbinata (Dilleniales).</title>
        <authorList>
            <person name="Chanderbali A."/>
        </authorList>
    </citation>
    <scope>NUCLEOTIDE SEQUENCE [LARGE SCALE GENOMIC DNA]</scope>
    <source>
        <strain evidence="8">LSX21</strain>
        <tissue evidence="8">Leaf</tissue>
    </source>
</reference>
<sequence length="162" mass="18393">MDLLVCGMCMCFCQLTLGSGVQYFMADVDLTEKLDYSSVVALLGYSLILAMIRTFNLRTEAARVMAAAPFACFYDHTYIFSQHLSVCLRYSLGGVLNMRVSTDVYGVLPSFILLWWYEENRSPGGCLMVQQGPFLPLEQYFGVCFMLIKTGKERVNQYYVNN</sequence>
<gene>
    <name evidence="8" type="ORF">RJ641_000736</name>
</gene>
<proteinExistence type="inferred from homology"/>
<dbReference type="EMBL" id="JBAMMX010000001">
    <property type="protein sequence ID" value="KAK6947263.1"/>
    <property type="molecule type" value="Genomic_DNA"/>
</dbReference>
<feature type="signal peptide" evidence="7">
    <location>
        <begin position="1"/>
        <end position="18"/>
    </location>
</feature>
<keyword evidence="2 7" id="KW-0337">GPI-anchor biosynthesis</keyword>
<evidence type="ECO:0000256" key="3">
    <source>
        <dbReference type="ARBA" id="ARBA00022692"/>
    </source>
</evidence>
<evidence type="ECO:0000313" key="8">
    <source>
        <dbReference type="EMBL" id="KAK6947263.1"/>
    </source>
</evidence>
<comment type="caution">
    <text evidence="7">Lacks conserved residue(s) required for the propagation of feature annotation.</text>
</comment>
<keyword evidence="5 7" id="KW-1133">Transmembrane helix</keyword>
<organism evidence="8 9">
    <name type="scientific">Dillenia turbinata</name>
    <dbReference type="NCBI Taxonomy" id="194707"/>
    <lineage>
        <taxon>Eukaryota</taxon>
        <taxon>Viridiplantae</taxon>
        <taxon>Streptophyta</taxon>
        <taxon>Embryophyta</taxon>
        <taxon>Tracheophyta</taxon>
        <taxon>Spermatophyta</taxon>
        <taxon>Magnoliopsida</taxon>
        <taxon>eudicotyledons</taxon>
        <taxon>Gunneridae</taxon>
        <taxon>Pentapetalae</taxon>
        <taxon>Dilleniales</taxon>
        <taxon>Dilleniaceae</taxon>
        <taxon>Dillenia</taxon>
    </lineage>
</organism>
<keyword evidence="4 7" id="KW-0732">Signal</keyword>
<evidence type="ECO:0000256" key="4">
    <source>
        <dbReference type="ARBA" id="ARBA00022729"/>
    </source>
</evidence>
<dbReference type="PANTHER" id="PTHR13148">
    <property type="entry name" value="PER1-RELATED"/>
    <property type="match status" value="1"/>
</dbReference>
<comment type="caution">
    <text evidence="8">The sequence shown here is derived from an EMBL/GenBank/DDBJ whole genome shotgun (WGS) entry which is preliminary data.</text>
</comment>
<keyword evidence="9" id="KW-1185">Reference proteome</keyword>
<keyword evidence="7" id="KW-0333">Golgi apparatus</keyword>
<keyword evidence="3 7" id="KW-0812">Transmembrane</keyword>
<dbReference type="InterPro" id="IPR007217">
    <property type="entry name" value="Per1-like"/>
</dbReference>